<sequence>MAVSNAMTQSPRHLRMDQVRLARREDSNREYLELPEDVGACYCERISLENDLILVRLRYRPTCNLKEETINPHGRHMLAITFGLEGQSGYRGTEGTELLFRAGFTTVAAFCSSHGERHYVAGNTVSQLRLLVGEQTLSKYLGQSRARALLGGKSIQQLAFRKSSRVSQGHATALASAFCMSSPNLLDMHFHSLALLSEQLRPIAPPTPESSSLSWQDVEALESVRDLMLERLDQPLTIPHLCAATGLNEFKLKEGFHKHFNTTPHRMLHDLRMRKAHALLESGCQVAQAAYQCGYRHPSNFSTAFSSFFGYPPKSLCRKFR</sequence>
<organism evidence="5 6">
    <name type="scientific">Halomonas huangheensis</name>
    <dbReference type="NCBI Taxonomy" id="1178482"/>
    <lineage>
        <taxon>Bacteria</taxon>
        <taxon>Pseudomonadati</taxon>
        <taxon>Pseudomonadota</taxon>
        <taxon>Gammaproteobacteria</taxon>
        <taxon>Oceanospirillales</taxon>
        <taxon>Halomonadaceae</taxon>
        <taxon>Halomonas</taxon>
    </lineage>
</organism>
<accession>W1N2D6</accession>
<reference evidence="5 6" key="1">
    <citation type="submission" date="2013-08" db="EMBL/GenBank/DDBJ databases">
        <title>draft genome of Halomonas huanghegensis, strain BJGMM-B45T.</title>
        <authorList>
            <person name="Miao C."/>
            <person name="Wan Y."/>
            <person name="Jin W."/>
        </authorList>
    </citation>
    <scope>NUCLEOTIDE SEQUENCE [LARGE SCALE GENOMIC DNA]</scope>
    <source>
        <strain evidence="5 6">BJGMM-B45</strain>
    </source>
</reference>
<keyword evidence="6" id="KW-1185">Reference proteome</keyword>
<dbReference type="GO" id="GO:0043565">
    <property type="term" value="F:sequence-specific DNA binding"/>
    <property type="evidence" value="ECO:0007669"/>
    <property type="project" value="InterPro"/>
</dbReference>
<evidence type="ECO:0000256" key="3">
    <source>
        <dbReference type="ARBA" id="ARBA00023163"/>
    </source>
</evidence>
<dbReference type="SMART" id="SM00342">
    <property type="entry name" value="HTH_ARAC"/>
    <property type="match status" value="1"/>
</dbReference>
<dbReference type="InterPro" id="IPR018060">
    <property type="entry name" value="HTH_AraC"/>
</dbReference>
<dbReference type="PANTHER" id="PTHR47893">
    <property type="entry name" value="REGULATORY PROTEIN PCHR"/>
    <property type="match status" value="1"/>
</dbReference>
<dbReference type="eggNOG" id="COG2207">
    <property type="taxonomic scope" value="Bacteria"/>
</dbReference>
<gene>
    <name evidence="5" type="ORF">BJB45_07485</name>
</gene>
<dbReference type="EMBL" id="AVBC01000055">
    <property type="protein sequence ID" value="ERL49306.1"/>
    <property type="molecule type" value="Genomic_DNA"/>
</dbReference>
<dbReference type="PROSITE" id="PS00041">
    <property type="entry name" value="HTH_ARAC_FAMILY_1"/>
    <property type="match status" value="1"/>
</dbReference>
<dbReference type="InterPro" id="IPR018062">
    <property type="entry name" value="HTH_AraC-typ_CS"/>
</dbReference>
<name>W1N2D6_9GAMM</name>
<dbReference type="Pfam" id="PF12833">
    <property type="entry name" value="HTH_18"/>
    <property type="match status" value="1"/>
</dbReference>
<dbReference type="RefSeq" id="WP_021821056.1">
    <property type="nucleotide sequence ID" value="NZ_AVBC01000055.1"/>
</dbReference>
<dbReference type="AlphaFoldDB" id="W1N2D6"/>
<evidence type="ECO:0000313" key="6">
    <source>
        <dbReference type="Proteomes" id="UP000019113"/>
    </source>
</evidence>
<dbReference type="PROSITE" id="PS01124">
    <property type="entry name" value="HTH_ARAC_FAMILY_2"/>
    <property type="match status" value="1"/>
</dbReference>
<dbReference type="InterPro" id="IPR053142">
    <property type="entry name" value="PchR_regulatory_protein"/>
</dbReference>
<dbReference type="Proteomes" id="UP000019113">
    <property type="component" value="Unassembled WGS sequence"/>
</dbReference>
<evidence type="ECO:0000259" key="4">
    <source>
        <dbReference type="PROSITE" id="PS01124"/>
    </source>
</evidence>
<dbReference type="OrthoDB" id="6670788at2"/>
<evidence type="ECO:0000256" key="1">
    <source>
        <dbReference type="ARBA" id="ARBA00023015"/>
    </source>
</evidence>
<evidence type="ECO:0000256" key="2">
    <source>
        <dbReference type="ARBA" id="ARBA00023125"/>
    </source>
</evidence>
<feature type="domain" description="HTH araC/xylS-type" evidence="4">
    <location>
        <begin position="222"/>
        <end position="319"/>
    </location>
</feature>
<dbReference type="SUPFAM" id="SSF46689">
    <property type="entry name" value="Homeodomain-like"/>
    <property type="match status" value="2"/>
</dbReference>
<keyword evidence="3" id="KW-0804">Transcription</keyword>
<dbReference type="InterPro" id="IPR009057">
    <property type="entry name" value="Homeodomain-like_sf"/>
</dbReference>
<dbReference type="Gene3D" id="1.10.10.60">
    <property type="entry name" value="Homeodomain-like"/>
    <property type="match status" value="1"/>
</dbReference>
<comment type="caution">
    <text evidence="5">The sequence shown here is derived from an EMBL/GenBank/DDBJ whole genome shotgun (WGS) entry which is preliminary data.</text>
</comment>
<dbReference type="PATRIC" id="fig|1178482.3.peg.4088"/>
<dbReference type="PANTHER" id="PTHR47893:SF1">
    <property type="entry name" value="REGULATORY PROTEIN PCHR"/>
    <property type="match status" value="1"/>
</dbReference>
<dbReference type="STRING" id="1178482.AR456_08780"/>
<keyword evidence="1" id="KW-0805">Transcription regulation</keyword>
<protein>
    <recommendedName>
        <fullName evidence="4">HTH araC/xylS-type domain-containing protein</fullName>
    </recommendedName>
</protein>
<keyword evidence="2" id="KW-0238">DNA-binding</keyword>
<dbReference type="GO" id="GO:0003700">
    <property type="term" value="F:DNA-binding transcription factor activity"/>
    <property type="evidence" value="ECO:0007669"/>
    <property type="project" value="InterPro"/>
</dbReference>
<proteinExistence type="predicted"/>
<evidence type="ECO:0000313" key="5">
    <source>
        <dbReference type="EMBL" id="ERL49306.1"/>
    </source>
</evidence>